<evidence type="ECO:0000256" key="2">
    <source>
        <dbReference type="ARBA" id="ARBA00007069"/>
    </source>
</evidence>
<feature type="transmembrane region" description="Helical" evidence="8">
    <location>
        <begin position="191"/>
        <end position="219"/>
    </location>
</feature>
<evidence type="ECO:0000256" key="8">
    <source>
        <dbReference type="RuleBase" id="RU363032"/>
    </source>
</evidence>
<comment type="caution">
    <text evidence="10">The sequence shown here is derived from an EMBL/GenBank/DDBJ whole genome shotgun (WGS) entry which is preliminary data.</text>
</comment>
<dbReference type="PANTHER" id="PTHR42929">
    <property type="entry name" value="INNER MEMBRANE ABC TRANSPORTER PERMEASE PROTEIN YDCU-RELATED-RELATED"/>
    <property type="match status" value="1"/>
</dbReference>
<dbReference type="CDD" id="cd06261">
    <property type="entry name" value="TM_PBP2"/>
    <property type="match status" value="1"/>
</dbReference>
<reference evidence="10 11" key="1">
    <citation type="submission" date="2018-04" db="EMBL/GenBank/DDBJ databases">
        <title>Genomic Encyclopedia of Archaeal and Bacterial Type Strains, Phase II (KMG-II): from individual species to whole genera.</title>
        <authorList>
            <person name="Goeker M."/>
        </authorList>
    </citation>
    <scope>NUCLEOTIDE SEQUENCE [LARGE SCALE GENOMIC DNA]</scope>
    <source>
        <strain evidence="10 11">DSM 23382</strain>
    </source>
</reference>
<feature type="transmembrane region" description="Helical" evidence="8">
    <location>
        <begin position="99"/>
        <end position="120"/>
    </location>
</feature>
<keyword evidence="3 8" id="KW-0813">Transport</keyword>
<accession>A0A2T5V9X7</accession>
<protein>
    <submittedName>
        <fullName evidence="10">ABC-type sugar transport system permease subunit</fullName>
    </submittedName>
</protein>
<dbReference type="GO" id="GO:0005886">
    <property type="term" value="C:plasma membrane"/>
    <property type="evidence" value="ECO:0007669"/>
    <property type="project" value="UniProtKB-SubCell"/>
</dbReference>
<sequence length="278" mass="30168">MPPKAPRNFLGLVLIAPALAVVVLLFLIPLCEAVLGAFRTDAGFGLENVSKTYALYSRDIAFTFVIIALSALLIALISVLFSGYLTLGTNARAVALLRWLYRWPLFVPFIVVGQILRTFLAKNGLMNNLIVSTGAVSPMDTIGFLDWRGVVIAFVWKQVPFVTLLLAGAMASLDRGTIEAARNLGASRIRLLLEIVLPQVASTLMVALTLSVVTMMSVLSVPLMLNPHSPTMITVNMAFRINAYGDYGVANVLGLVSFAITGLVAWIYLRATLKENIR</sequence>
<evidence type="ECO:0000256" key="6">
    <source>
        <dbReference type="ARBA" id="ARBA00022989"/>
    </source>
</evidence>
<keyword evidence="4" id="KW-1003">Cell membrane</keyword>
<feature type="domain" description="ABC transmembrane type-1" evidence="9">
    <location>
        <begin position="60"/>
        <end position="268"/>
    </location>
</feature>
<evidence type="ECO:0000313" key="11">
    <source>
        <dbReference type="Proteomes" id="UP000244081"/>
    </source>
</evidence>
<evidence type="ECO:0000256" key="3">
    <source>
        <dbReference type="ARBA" id="ARBA00022448"/>
    </source>
</evidence>
<evidence type="ECO:0000256" key="7">
    <source>
        <dbReference type="ARBA" id="ARBA00023136"/>
    </source>
</evidence>
<dbReference type="PANTHER" id="PTHR42929:SF1">
    <property type="entry name" value="INNER MEMBRANE ABC TRANSPORTER PERMEASE PROTEIN YDCU-RELATED"/>
    <property type="match status" value="1"/>
</dbReference>
<dbReference type="AlphaFoldDB" id="A0A2T5V9X7"/>
<feature type="transmembrane region" description="Helical" evidence="8">
    <location>
        <begin position="60"/>
        <end position="87"/>
    </location>
</feature>
<proteinExistence type="inferred from homology"/>
<comment type="similarity">
    <text evidence="2">Belongs to the binding-protein-dependent transport system permease family. CysTW subfamily.</text>
</comment>
<comment type="subcellular location">
    <subcellularLocation>
        <location evidence="1 8">Cell membrane</location>
        <topology evidence="1 8">Multi-pass membrane protein</topology>
    </subcellularLocation>
</comment>
<evidence type="ECO:0000313" key="10">
    <source>
        <dbReference type="EMBL" id="PTW60534.1"/>
    </source>
</evidence>
<organism evidence="10 11">
    <name type="scientific">Breoghania corrubedonensis</name>
    <dbReference type="NCBI Taxonomy" id="665038"/>
    <lineage>
        <taxon>Bacteria</taxon>
        <taxon>Pseudomonadati</taxon>
        <taxon>Pseudomonadota</taxon>
        <taxon>Alphaproteobacteria</taxon>
        <taxon>Hyphomicrobiales</taxon>
        <taxon>Stappiaceae</taxon>
        <taxon>Breoghania</taxon>
    </lineage>
</organism>
<dbReference type="Proteomes" id="UP000244081">
    <property type="component" value="Unassembled WGS sequence"/>
</dbReference>
<feature type="transmembrane region" description="Helical" evidence="8">
    <location>
        <begin position="147"/>
        <end position="170"/>
    </location>
</feature>
<dbReference type="SUPFAM" id="SSF161098">
    <property type="entry name" value="MetI-like"/>
    <property type="match status" value="1"/>
</dbReference>
<dbReference type="Pfam" id="PF00528">
    <property type="entry name" value="BPD_transp_1"/>
    <property type="match status" value="1"/>
</dbReference>
<gene>
    <name evidence="10" type="ORF">C8N35_104159</name>
</gene>
<dbReference type="Gene3D" id="1.10.3720.10">
    <property type="entry name" value="MetI-like"/>
    <property type="match status" value="1"/>
</dbReference>
<keyword evidence="7 8" id="KW-0472">Membrane</keyword>
<dbReference type="InterPro" id="IPR000515">
    <property type="entry name" value="MetI-like"/>
</dbReference>
<evidence type="ECO:0000256" key="5">
    <source>
        <dbReference type="ARBA" id="ARBA00022692"/>
    </source>
</evidence>
<dbReference type="InterPro" id="IPR035906">
    <property type="entry name" value="MetI-like_sf"/>
</dbReference>
<evidence type="ECO:0000256" key="1">
    <source>
        <dbReference type="ARBA" id="ARBA00004651"/>
    </source>
</evidence>
<dbReference type="GO" id="GO:0055085">
    <property type="term" value="P:transmembrane transport"/>
    <property type="evidence" value="ECO:0007669"/>
    <property type="project" value="InterPro"/>
</dbReference>
<name>A0A2T5V9X7_9HYPH</name>
<evidence type="ECO:0000259" key="9">
    <source>
        <dbReference type="PROSITE" id="PS50928"/>
    </source>
</evidence>
<evidence type="ECO:0000256" key="4">
    <source>
        <dbReference type="ARBA" id="ARBA00022475"/>
    </source>
</evidence>
<dbReference type="RefSeq" id="WP_107990141.1">
    <property type="nucleotide sequence ID" value="NZ_QAYG01000004.1"/>
</dbReference>
<keyword evidence="11" id="KW-1185">Reference proteome</keyword>
<keyword evidence="10" id="KW-0762">Sugar transport</keyword>
<feature type="transmembrane region" description="Helical" evidence="8">
    <location>
        <begin position="247"/>
        <end position="269"/>
    </location>
</feature>
<keyword evidence="5 8" id="KW-0812">Transmembrane</keyword>
<dbReference type="EMBL" id="QAYG01000004">
    <property type="protein sequence ID" value="PTW60534.1"/>
    <property type="molecule type" value="Genomic_DNA"/>
</dbReference>
<keyword evidence="6 8" id="KW-1133">Transmembrane helix</keyword>
<dbReference type="OrthoDB" id="44077at2"/>
<dbReference type="PROSITE" id="PS50928">
    <property type="entry name" value="ABC_TM1"/>
    <property type="match status" value="1"/>
</dbReference>